<dbReference type="SUPFAM" id="SSF56112">
    <property type="entry name" value="Protein kinase-like (PK-like)"/>
    <property type="match status" value="1"/>
</dbReference>
<keyword evidence="3" id="KW-1185">Reference proteome</keyword>
<dbReference type="Proteomes" id="UP000050509">
    <property type="component" value="Unassembled WGS sequence"/>
</dbReference>
<dbReference type="InterPro" id="IPR002575">
    <property type="entry name" value="Aminoglycoside_PTrfase"/>
</dbReference>
<dbReference type="Pfam" id="PF01636">
    <property type="entry name" value="APH"/>
    <property type="match status" value="1"/>
</dbReference>
<organism evidence="2 3">
    <name type="scientific">Kouleothrix aurantiaca</name>
    <dbReference type="NCBI Taxonomy" id="186479"/>
    <lineage>
        <taxon>Bacteria</taxon>
        <taxon>Bacillati</taxon>
        <taxon>Chloroflexota</taxon>
        <taxon>Chloroflexia</taxon>
        <taxon>Chloroflexales</taxon>
        <taxon>Roseiflexineae</taxon>
        <taxon>Roseiflexaceae</taxon>
        <taxon>Kouleothrix</taxon>
    </lineage>
</organism>
<dbReference type="InterPro" id="IPR011009">
    <property type="entry name" value="Kinase-like_dom_sf"/>
</dbReference>
<feature type="non-terminal residue" evidence="2">
    <location>
        <position position="121"/>
    </location>
</feature>
<evidence type="ECO:0000259" key="1">
    <source>
        <dbReference type="Pfam" id="PF01636"/>
    </source>
</evidence>
<dbReference type="EMBL" id="LJCR01003815">
    <property type="protein sequence ID" value="KPV41954.1"/>
    <property type="molecule type" value="Genomic_DNA"/>
</dbReference>
<name>A0A0P9C9B0_9CHLR</name>
<reference evidence="2 3" key="1">
    <citation type="submission" date="2015-09" db="EMBL/GenBank/DDBJ databases">
        <title>Draft genome sequence of Kouleothrix aurantiaca JCM 19913.</title>
        <authorList>
            <person name="Hemp J."/>
        </authorList>
    </citation>
    <scope>NUCLEOTIDE SEQUENCE [LARGE SCALE GENOMIC DNA]</scope>
    <source>
        <strain evidence="2 3">COM-B</strain>
    </source>
</reference>
<protein>
    <recommendedName>
        <fullName evidence="1">Aminoglycoside phosphotransferase domain-containing protein</fullName>
    </recommendedName>
</protein>
<dbReference type="Gene3D" id="3.30.200.20">
    <property type="entry name" value="Phosphorylase Kinase, domain 1"/>
    <property type="match status" value="1"/>
</dbReference>
<sequence length="121" mass="12151">MPHAMLPEATLPLLAAAFPGQKIELLAPTAGGFSHPSAFLAIGGQRCVAKAAEAAPKRAGLRHEAAVLGALTGRGVAAPALVALCESAEWAVEVLAALPGEPGVACYGRAPAEQDAVLVHE</sequence>
<proteinExistence type="predicted"/>
<comment type="caution">
    <text evidence="2">The sequence shown here is derived from an EMBL/GenBank/DDBJ whole genome shotgun (WGS) entry which is preliminary data.</text>
</comment>
<accession>A0A0P9C9B0</accession>
<gene>
    <name evidence="2" type="ORF">SE17_44530</name>
</gene>
<evidence type="ECO:0000313" key="3">
    <source>
        <dbReference type="Proteomes" id="UP000050509"/>
    </source>
</evidence>
<evidence type="ECO:0000313" key="2">
    <source>
        <dbReference type="EMBL" id="KPV41954.1"/>
    </source>
</evidence>
<dbReference type="AlphaFoldDB" id="A0A0P9C9B0"/>
<feature type="domain" description="Aminoglycoside phosphotransferase" evidence="1">
    <location>
        <begin position="28"/>
        <end position="117"/>
    </location>
</feature>